<dbReference type="InterPro" id="IPR036192">
    <property type="entry name" value="Cell_div_ZapA-like_sf"/>
</dbReference>
<dbReference type="GO" id="GO:0030428">
    <property type="term" value="C:cell septum"/>
    <property type="evidence" value="ECO:0007669"/>
    <property type="project" value="TreeGrafter"/>
</dbReference>
<comment type="subunit">
    <text evidence="10">Homodimer. Interacts with FtsZ.</text>
</comment>
<dbReference type="GO" id="GO:0043093">
    <property type="term" value="P:FtsZ-dependent cytokinesis"/>
    <property type="evidence" value="ECO:0007669"/>
    <property type="project" value="TreeGrafter"/>
</dbReference>
<name>A0A3N2DGD7_9GAMM</name>
<sequence>MSNNTATVTILDRDYQISCEEQQQQELSDSAAKLDATMRDIRRTGKVIGLERIALMAGLNLSHELIRGVQQTSSSHIQQEKQLLSLNNRLDKAIAKYQRLNLRNNTPQQQP</sequence>
<evidence type="ECO:0000256" key="9">
    <source>
        <dbReference type="ARBA" id="ARBA00024910"/>
    </source>
</evidence>
<dbReference type="Proteomes" id="UP000275394">
    <property type="component" value="Unassembled WGS sequence"/>
</dbReference>
<dbReference type="PANTHER" id="PTHR34981:SF1">
    <property type="entry name" value="CELL DIVISION PROTEIN ZAPA"/>
    <property type="match status" value="1"/>
</dbReference>
<evidence type="ECO:0000256" key="2">
    <source>
        <dbReference type="ARBA" id="ARBA00010074"/>
    </source>
</evidence>
<dbReference type="GO" id="GO:0005829">
    <property type="term" value="C:cytosol"/>
    <property type="evidence" value="ECO:0007669"/>
    <property type="project" value="TreeGrafter"/>
</dbReference>
<evidence type="ECO:0000256" key="1">
    <source>
        <dbReference type="ARBA" id="ARBA00004496"/>
    </source>
</evidence>
<dbReference type="InterPro" id="IPR042233">
    <property type="entry name" value="Cell_div_ZapA_N"/>
</dbReference>
<organism evidence="13 14">
    <name type="scientific">Sinobacterium caligoides</name>
    <dbReference type="NCBI Taxonomy" id="933926"/>
    <lineage>
        <taxon>Bacteria</taxon>
        <taxon>Pseudomonadati</taxon>
        <taxon>Pseudomonadota</taxon>
        <taxon>Gammaproteobacteria</taxon>
        <taxon>Cellvibrionales</taxon>
        <taxon>Spongiibacteraceae</taxon>
        <taxon>Sinobacterium</taxon>
    </lineage>
</organism>
<dbReference type="PANTHER" id="PTHR34981">
    <property type="entry name" value="CELL DIVISION PROTEIN ZAPA"/>
    <property type="match status" value="1"/>
</dbReference>
<dbReference type="Gene3D" id="3.30.160.880">
    <property type="entry name" value="Cell division protein ZapA protomer, N-terminal domain"/>
    <property type="match status" value="1"/>
</dbReference>
<evidence type="ECO:0000256" key="10">
    <source>
        <dbReference type="ARBA" id="ARBA00026068"/>
    </source>
</evidence>
<reference evidence="13 14" key="1">
    <citation type="submission" date="2018-11" db="EMBL/GenBank/DDBJ databases">
        <title>Genomic Encyclopedia of Type Strains, Phase IV (KMG-IV): sequencing the most valuable type-strain genomes for metagenomic binning, comparative biology and taxonomic classification.</title>
        <authorList>
            <person name="Goeker M."/>
        </authorList>
    </citation>
    <scope>NUCLEOTIDE SEQUENCE [LARGE SCALE GENOMIC DNA]</scope>
    <source>
        <strain evidence="13 14">DSM 100316</strain>
    </source>
</reference>
<evidence type="ECO:0000256" key="8">
    <source>
        <dbReference type="ARBA" id="ARBA00023306"/>
    </source>
</evidence>
<evidence type="ECO:0000256" key="5">
    <source>
        <dbReference type="ARBA" id="ARBA00022618"/>
    </source>
</evidence>
<evidence type="ECO:0000256" key="6">
    <source>
        <dbReference type="ARBA" id="ARBA00023054"/>
    </source>
</evidence>
<evidence type="ECO:0000256" key="12">
    <source>
        <dbReference type="SAM" id="Coils"/>
    </source>
</evidence>
<dbReference type="GO" id="GO:0032153">
    <property type="term" value="C:cell division site"/>
    <property type="evidence" value="ECO:0007669"/>
    <property type="project" value="TreeGrafter"/>
</dbReference>
<feature type="coiled-coil region" evidence="12">
    <location>
        <begin position="76"/>
        <end position="103"/>
    </location>
</feature>
<evidence type="ECO:0000256" key="4">
    <source>
        <dbReference type="ARBA" id="ARBA00022490"/>
    </source>
</evidence>
<dbReference type="InterPro" id="IPR007838">
    <property type="entry name" value="Cell_div_ZapA-like"/>
</dbReference>
<keyword evidence="7" id="KW-0717">Septation</keyword>
<comment type="subcellular location">
    <subcellularLocation>
        <location evidence="1">Cytoplasm</location>
    </subcellularLocation>
</comment>
<evidence type="ECO:0000313" key="13">
    <source>
        <dbReference type="EMBL" id="ROR98860.1"/>
    </source>
</evidence>
<dbReference type="GO" id="GO:0000921">
    <property type="term" value="P:septin ring assembly"/>
    <property type="evidence" value="ECO:0007669"/>
    <property type="project" value="TreeGrafter"/>
</dbReference>
<keyword evidence="14" id="KW-1185">Reference proteome</keyword>
<evidence type="ECO:0000313" key="14">
    <source>
        <dbReference type="Proteomes" id="UP000275394"/>
    </source>
</evidence>
<dbReference type="Pfam" id="PF05164">
    <property type="entry name" value="ZapA"/>
    <property type="match status" value="1"/>
</dbReference>
<keyword evidence="6 12" id="KW-0175">Coiled coil</keyword>
<evidence type="ECO:0000256" key="7">
    <source>
        <dbReference type="ARBA" id="ARBA00023210"/>
    </source>
</evidence>
<comment type="function">
    <text evidence="9">Activator of cell division through the inhibition of FtsZ GTPase activity, therefore promoting FtsZ assembly into bundles of protofilaments necessary for the formation of the division Z ring. It is recruited early at mid-cell but it is not essential for cell division.</text>
</comment>
<evidence type="ECO:0000256" key="3">
    <source>
        <dbReference type="ARBA" id="ARBA00015195"/>
    </source>
</evidence>
<dbReference type="AlphaFoldDB" id="A0A3N2DGD7"/>
<dbReference type="Gene3D" id="1.20.5.50">
    <property type="match status" value="1"/>
</dbReference>
<keyword evidence="4" id="KW-0963">Cytoplasm</keyword>
<gene>
    <name evidence="13" type="ORF">EDC56_3095</name>
</gene>
<dbReference type="GO" id="GO:0000917">
    <property type="term" value="P:division septum assembly"/>
    <property type="evidence" value="ECO:0007669"/>
    <property type="project" value="UniProtKB-KW"/>
</dbReference>
<dbReference type="EMBL" id="RKHR01000006">
    <property type="protein sequence ID" value="ROR98860.1"/>
    <property type="molecule type" value="Genomic_DNA"/>
</dbReference>
<dbReference type="RefSeq" id="WP_123713430.1">
    <property type="nucleotide sequence ID" value="NZ_RKHR01000006.1"/>
</dbReference>
<evidence type="ECO:0000256" key="11">
    <source>
        <dbReference type="ARBA" id="ARBA00033158"/>
    </source>
</evidence>
<proteinExistence type="inferred from homology"/>
<dbReference type="SUPFAM" id="SSF102829">
    <property type="entry name" value="Cell division protein ZapA-like"/>
    <property type="match status" value="1"/>
</dbReference>
<dbReference type="OrthoDB" id="5772359at2"/>
<keyword evidence="8" id="KW-0131">Cell cycle</keyword>
<protein>
    <recommendedName>
        <fullName evidence="3">Cell division protein ZapA</fullName>
    </recommendedName>
    <alternativeName>
        <fullName evidence="11">Z ring-associated protein ZapA</fullName>
    </alternativeName>
</protein>
<accession>A0A3N2DGD7</accession>
<comment type="similarity">
    <text evidence="2">Belongs to the ZapA family. Type 1 subfamily.</text>
</comment>
<keyword evidence="5 13" id="KW-0132">Cell division</keyword>
<comment type="caution">
    <text evidence="13">The sequence shown here is derived from an EMBL/GenBank/DDBJ whole genome shotgun (WGS) entry which is preliminary data.</text>
</comment>